<dbReference type="PROSITE" id="PS50885">
    <property type="entry name" value="HAMP"/>
    <property type="match status" value="1"/>
</dbReference>
<dbReference type="OrthoDB" id="9806477at2"/>
<evidence type="ECO:0000256" key="8">
    <source>
        <dbReference type="ARBA" id="ARBA00023136"/>
    </source>
</evidence>
<proteinExistence type="inferred from homology"/>
<evidence type="ECO:0000256" key="12">
    <source>
        <dbReference type="SAM" id="Phobius"/>
    </source>
</evidence>
<dbReference type="Pfam" id="PF00015">
    <property type="entry name" value="MCPsignal"/>
    <property type="match status" value="1"/>
</dbReference>
<feature type="domain" description="HAMP" evidence="14">
    <location>
        <begin position="238"/>
        <end position="282"/>
    </location>
</feature>
<gene>
    <name evidence="15" type="ORF">EOD73_01100</name>
</gene>
<keyword evidence="16" id="KW-1185">Reference proteome</keyword>
<dbReference type="GO" id="GO:0007165">
    <property type="term" value="P:signal transduction"/>
    <property type="evidence" value="ECO:0007669"/>
    <property type="project" value="UniProtKB-KW"/>
</dbReference>
<evidence type="ECO:0000259" key="13">
    <source>
        <dbReference type="PROSITE" id="PS50111"/>
    </source>
</evidence>
<keyword evidence="7 12" id="KW-1133">Transmembrane helix</keyword>
<dbReference type="InterPro" id="IPR003660">
    <property type="entry name" value="HAMP_dom"/>
</dbReference>
<sequence length="531" mass="57299">MDVVLSHCREGFTMDWFFNLVPTLRARLYAISTVMGVLMVVLVLVMLDGMSRQLDALQSVYADRVVPLRQLKVVGDSYAVSIVDTCHKVRNGVVGWEEGSKAVTGARDLLNREWKQFVGRELAPDEQKLLQEIGPLRESADRVVDEILKVFGEQDEPALVSLISRRLYQKIDPVSDKVSALVNVQLEVAKAEYEAGLARYRRNQLIAVAGLGVALAFGLGLSLLVSNRILMSLGTEPRALREAVGAIGEQDLTQALRVAPGDETSVAANVNRMQGALRDMVGLIRDGSQELRQSAEEISSGNMDLSNRTEQTASSMADAASRLREVIDRVRERASNLGHARSMVSNTRVVAEQAGVQMGEVTETMRGINESARRIGDIIGTIDGIAFQTNILALNAAVEAARAGEQGRGFAVVAGEVRALAQRSAEAAKEIKTLIGASVERVDAGARQVDGTGGTLQSMVSDIQKLAEMVGQIAGEAQQDDQDMGQVLERLNAVDQAVQQNAALVEEMAASSQSLNDQSEKLARTCAGFKT</sequence>
<feature type="transmembrane region" description="Helical" evidence="12">
    <location>
        <begin position="205"/>
        <end position="225"/>
    </location>
</feature>
<dbReference type="EMBL" id="SACM01000001">
    <property type="protein sequence ID" value="RVT87657.1"/>
    <property type="molecule type" value="Genomic_DNA"/>
</dbReference>
<evidence type="ECO:0000313" key="15">
    <source>
        <dbReference type="EMBL" id="RVT87657.1"/>
    </source>
</evidence>
<protein>
    <submittedName>
        <fullName evidence="15">Methyl-accepting chemotaxis protein</fullName>
    </submittedName>
</protein>
<dbReference type="InterPro" id="IPR004089">
    <property type="entry name" value="MCPsignal_dom"/>
</dbReference>
<dbReference type="PANTHER" id="PTHR43531:SF14">
    <property type="entry name" value="METHYL-ACCEPTING CHEMOTAXIS PROTEIN I-RELATED"/>
    <property type="match status" value="1"/>
</dbReference>
<feature type="transmembrane region" description="Helical" evidence="12">
    <location>
        <begin position="26"/>
        <end position="47"/>
    </location>
</feature>
<dbReference type="Proteomes" id="UP000288587">
    <property type="component" value="Unassembled WGS sequence"/>
</dbReference>
<comment type="subcellular location">
    <subcellularLocation>
        <location evidence="1">Cell inner membrane</location>
        <topology evidence="1">Multi-pass membrane protein</topology>
    </subcellularLocation>
</comment>
<evidence type="ECO:0000256" key="6">
    <source>
        <dbReference type="ARBA" id="ARBA00022692"/>
    </source>
</evidence>
<dbReference type="PANTHER" id="PTHR43531">
    <property type="entry name" value="PROTEIN ICFG"/>
    <property type="match status" value="1"/>
</dbReference>
<organism evidence="15 16">
    <name type="scientific">Inhella crocodyli</name>
    <dbReference type="NCBI Taxonomy" id="2499851"/>
    <lineage>
        <taxon>Bacteria</taxon>
        <taxon>Pseudomonadati</taxon>
        <taxon>Pseudomonadota</taxon>
        <taxon>Betaproteobacteria</taxon>
        <taxon>Burkholderiales</taxon>
        <taxon>Sphaerotilaceae</taxon>
        <taxon>Inhella</taxon>
    </lineage>
</organism>
<dbReference type="GO" id="GO:0005886">
    <property type="term" value="C:plasma membrane"/>
    <property type="evidence" value="ECO:0007669"/>
    <property type="project" value="UniProtKB-SubCell"/>
</dbReference>
<dbReference type="AlphaFoldDB" id="A0A3S2WTQ2"/>
<dbReference type="FunFam" id="1.10.287.950:FF:000001">
    <property type="entry name" value="Methyl-accepting chemotaxis sensory transducer"/>
    <property type="match status" value="1"/>
</dbReference>
<dbReference type="InterPro" id="IPR051310">
    <property type="entry name" value="MCP_chemotaxis"/>
</dbReference>
<keyword evidence="2" id="KW-1003">Cell membrane</keyword>
<keyword evidence="6 12" id="KW-0812">Transmembrane</keyword>
<dbReference type="InterPro" id="IPR004090">
    <property type="entry name" value="Chemotax_Me-accpt_rcpt"/>
</dbReference>
<dbReference type="PRINTS" id="PR00260">
    <property type="entry name" value="CHEMTRNSDUCR"/>
</dbReference>
<keyword evidence="4" id="KW-0145">Chemotaxis</keyword>
<keyword evidence="5" id="KW-0997">Cell inner membrane</keyword>
<evidence type="ECO:0000259" key="14">
    <source>
        <dbReference type="PROSITE" id="PS50885"/>
    </source>
</evidence>
<evidence type="ECO:0000256" key="7">
    <source>
        <dbReference type="ARBA" id="ARBA00022989"/>
    </source>
</evidence>
<keyword evidence="9 11" id="KW-0807">Transducer</keyword>
<dbReference type="SMART" id="SM00283">
    <property type="entry name" value="MA"/>
    <property type="match status" value="1"/>
</dbReference>
<accession>A0A3S2WTQ2</accession>
<keyword evidence="8 12" id="KW-0472">Membrane</keyword>
<name>A0A3S2WTQ2_9BURK</name>
<comment type="similarity">
    <text evidence="10">Belongs to the methyl-accepting chemotaxis (MCP) protein family.</text>
</comment>
<dbReference type="PROSITE" id="PS50111">
    <property type="entry name" value="CHEMOTAXIS_TRANSDUC_2"/>
    <property type="match status" value="1"/>
</dbReference>
<comment type="caution">
    <text evidence="15">The sequence shown here is derived from an EMBL/GenBank/DDBJ whole genome shotgun (WGS) entry which is preliminary data.</text>
</comment>
<evidence type="ECO:0000313" key="16">
    <source>
        <dbReference type="Proteomes" id="UP000288587"/>
    </source>
</evidence>
<evidence type="ECO:0000256" key="11">
    <source>
        <dbReference type="PROSITE-ProRule" id="PRU00284"/>
    </source>
</evidence>
<evidence type="ECO:0000256" key="2">
    <source>
        <dbReference type="ARBA" id="ARBA00022475"/>
    </source>
</evidence>
<dbReference type="CDD" id="cd11386">
    <property type="entry name" value="MCP_signal"/>
    <property type="match status" value="1"/>
</dbReference>
<dbReference type="GO" id="GO:0006935">
    <property type="term" value="P:chemotaxis"/>
    <property type="evidence" value="ECO:0007669"/>
    <property type="project" value="UniProtKB-KW"/>
</dbReference>
<evidence type="ECO:0000256" key="5">
    <source>
        <dbReference type="ARBA" id="ARBA00022519"/>
    </source>
</evidence>
<dbReference type="InterPro" id="IPR003122">
    <property type="entry name" value="Tar_rcpt_lig-bd"/>
</dbReference>
<feature type="domain" description="Methyl-accepting transducer" evidence="13">
    <location>
        <begin position="287"/>
        <end position="516"/>
    </location>
</feature>
<evidence type="ECO:0000256" key="4">
    <source>
        <dbReference type="ARBA" id="ARBA00022500"/>
    </source>
</evidence>
<evidence type="ECO:0000256" key="9">
    <source>
        <dbReference type="ARBA" id="ARBA00023224"/>
    </source>
</evidence>
<dbReference type="Gene3D" id="1.10.287.950">
    <property type="entry name" value="Methyl-accepting chemotaxis protein"/>
    <property type="match status" value="1"/>
</dbReference>
<evidence type="ECO:0000256" key="1">
    <source>
        <dbReference type="ARBA" id="ARBA00004429"/>
    </source>
</evidence>
<evidence type="ECO:0000256" key="10">
    <source>
        <dbReference type="ARBA" id="ARBA00029447"/>
    </source>
</evidence>
<dbReference type="Pfam" id="PF02203">
    <property type="entry name" value="TarH"/>
    <property type="match status" value="1"/>
</dbReference>
<reference evidence="15 16" key="1">
    <citation type="submission" date="2019-01" db="EMBL/GenBank/DDBJ databases">
        <authorList>
            <person name="Chen W.-M."/>
        </authorList>
    </citation>
    <scope>NUCLEOTIDE SEQUENCE [LARGE SCALE GENOMIC DNA]</scope>
    <source>
        <strain evidence="15 16">CCP-18</strain>
    </source>
</reference>
<dbReference type="SUPFAM" id="SSF58104">
    <property type="entry name" value="Methyl-accepting chemotaxis protein (MCP) signaling domain"/>
    <property type="match status" value="1"/>
</dbReference>
<dbReference type="GO" id="GO:0004888">
    <property type="term" value="F:transmembrane signaling receptor activity"/>
    <property type="evidence" value="ECO:0007669"/>
    <property type="project" value="InterPro"/>
</dbReference>
<keyword evidence="3" id="KW-0488">Methylation</keyword>
<evidence type="ECO:0000256" key="3">
    <source>
        <dbReference type="ARBA" id="ARBA00022481"/>
    </source>
</evidence>